<comment type="cofactor">
    <cofactor evidence="1">
        <name>Mg(2+)</name>
        <dbReference type="ChEBI" id="CHEBI:18420"/>
    </cofactor>
</comment>
<dbReference type="InParanoid" id="A0A369J703"/>
<sequence>MSTEVPSVLRPSYLYVPTSSDRMLGKSLSSPSDVIIYDLEDGVPPLPADKSNARERLKDFLGGRNFLDPRRIAVRINDITTPYFQDDIAQIASSPAVQTLVLPKIHSPQDLHHVSREIYLASQKTPRQVPLNIVSSVESARASFNLGGIAGWKSEYGMEGGRLTALLFAAEDYCADTSIIRSPTRQELLYTRSQIVIVAKAFGLDAIDMVCVNYKDFDILRDECHEGRRLGFTGKQAIHPAQVEIIQSAFAPTSEEILRAAKIIHGLELAHSQAKGAVGLEGEMIDAPMLKQAEHTIKIARAAGLHIPVIAA</sequence>
<dbReference type="SUPFAM" id="SSF51621">
    <property type="entry name" value="Phosphoenolpyruvate/pyruvate domain"/>
    <property type="match status" value="1"/>
</dbReference>
<evidence type="ECO:0000259" key="6">
    <source>
        <dbReference type="Pfam" id="PF03328"/>
    </source>
</evidence>
<keyword evidence="8" id="KW-1185">Reference proteome</keyword>
<accession>A0A369J703</accession>
<name>A0A369J703_HYPMA</name>
<feature type="binding site" evidence="5">
    <location>
        <position position="138"/>
    </location>
    <ligand>
        <name>Mg(2+)</name>
        <dbReference type="ChEBI" id="CHEBI:18420"/>
    </ligand>
</feature>
<keyword evidence="3 5" id="KW-0460">Magnesium</keyword>
<dbReference type="GO" id="GO:0006107">
    <property type="term" value="P:oxaloacetate metabolic process"/>
    <property type="evidence" value="ECO:0007669"/>
    <property type="project" value="TreeGrafter"/>
</dbReference>
<evidence type="ECO:0000256" key="1">
    <source>
        <dbReference type="ARBA" id="ARBA00001946"/>
    </source>
</evidence>
<dbReference type="InterPro" id="IPR005000">
    <property type="entry name" value="Aldolase/citrate-lyase_domain"/>
</dbReference>
<dbReference type="STRING" id="39966.A0A369J703"/>
<dbReference type="OrthoDB" id="1773at2759"/>
<dbReference type="EMBL" id="LUEZ02000107">
    <property type="protein sequence ID" value="RDB17841.1"/>
    <property type="molecule type" value="Genomic_DNA"/>
</dbReference>
<proteinExistence type="predicted"/>
<protein>
    <submittedName>
        <fullName evidence="7">Citrate lyase subunit beta-like protein, mitochondrial</fullName>
    </submittedName>
</protein>
<dbReference type="AlphaFoldDB" id="A0A369J703"/>
<dbReference type="InterPro" id="IPR040442">
    <property type="entry name" value="Pyrv_kinase-like_dom_sf"/>
</dbReference>
<dbReference type="GO" id="GO:0000287">
    <property type="term" value="F:magnesium ion binding"/>
    <property type="evidence" value="ECO:0007669"/>
    <property type="project" value="TreeGrafter"/>
</dbReference>
<dbReference type="GO" id="GO:0016829">
    <property type="term" value="F:lyase activity"/>
    <property type="evidence" value="ECO:0007669"/>
    <property type="project" value="UniProtKB-KW"/>
</dbReference>
<evidence type="ECO:0000313" key="7">
    <source>
        <dbReference type="EMBL" id="RDB17841.1"/>
    </source>
</evidence>
<dbReference type="PANTHER" id="PTHR32308">
    <property type="entry name" value="LYASE BETA SUBUNIT, PUTATIVE (AFU_ORTHOLOGUE AFUA_4G13030)-RELATED"/>
    <property type="match status" value="1"/>
</dbReference>
<feature type="binding site" evidence="4">
    <location>
        <position position="138"/>
    </location>
    <ligand>
        <name>substrate</name>
    </ligand>
</feature>
<dbReference type="InterPro" id="IPR015813">
    <property type="entry name" value="Pyrv/PenolPyrv_kinase-like_dom"/>
</dbReference>
<dbReference type="PANTHER" id="PTHR32308:SF0">
    <property type="entry name" value="HPCH_HPAI ALDOLASE_CITRATE LYASE DOMAIN-CONTAINING PROTEIN"/>
    <property type="match status" value="1"/>
</dbReference>
<gene>
    <name evidence="7" type="primary">CLYBL</name>
    <name evidence="7" type="ORF">Hypma_000823</name>
</gene>
<comment type="caution">
    <text evidence="7">The sequence shown here is derived from an EMBL/GenBank/DDBJ whole genome shotgun (WGS) entry which is preliminary data.</text>
</comment>
<evidence type="ECO:0000256" key="3">
    <source>
        <dbReference type="ARBA" id="ARBA00022842"/>
    </source>
</evidence>
<keyword evidence="2 5" id="KW-0479">Metal-binding</keyword>
<evidence type="ECO:0000313" key="8">
    <source>
        <dbReference type="Proteomes" id="UP000076154"/>
    </source>
</evidence>
<feature type="domain" description="HpcH/HpaI aldolase/citrate lyase" evidence="6">
    <location>
        <begin position="13"/>
        <end position="240"/>
    </location>
</feature>
<dbReference type="InterPro" id="IPR011206">
    <property type="entry name" value="Citrate_lyase_beta/mcl1/mcl2"/>
</dbReference>
<dbReference type="Proteomes" id="UP000076154">
    <property type="component" value="Unassembled WGS sequence"/>
</dbReference>
<reference evidence="7" key="1">
    <citation type="submission" date="2018-04" db="EMBL/GenBank/DDBJ databases">
        <title>Whole genome sequencing of Hypsizygus marmoreus.</title>
        <authorList>
            <person name="Choi I.-G."/>
            <person name="Min B."/>
            <person name="Kim J.-G."/>
            <person name="Kim S."/>
            <person name="Oh Y.-L."/>
            <person name="Kong W.-S."/>
            <person name="Park H."/>
            <person name="Jeong J."/>
            <person name="Song E.-S."/>
        </authorList>
    </citation>
    <scope>NUCLEOTIDE SEQUENCE [LARGE SCALE GENOMIC DNA]</scope>
    <source>
        <strain evidence="7">51987-8</strain>
    </source>
</reference>
<evidence type="ECO:0000256" key="4">
    <source>
        <dbReference type="PIRSR" id="PIRSR015582-1"/>
    </source>
</evidence>
<evidence type="ECO:0000256" key="5">
    <source>
        <dbReference type="PIRSR" id="PIRSR015582-2"/>
    </source>
</evidence>
<evidence type="ECO:0000256" key="2">
    <source>
        <dbReference type="ARBA" id="ARBA00022723"/>
    </source>
</evidence>
<feature type="binding site" evidence="5">
    <location>
        <position position="172"/>
    </location>
    <ligand>
        <name>Mg(2+)</name>
        <dbReference type="ChEBI" id="CHEBI:18420"/>
    </ligand>
</feature>
<dbReference type="Gene3D" id="3.20.20.60">
    <property type="entry name" value="Phosphoenolpyruvate-binding domains"/>
    <property type="match status" value="1"/>
</dbReference>
<feature type="binding site" evidence="4">
    <location>
        <position position="75"/>
    </location>
    <ligand>
        <name>substrate</name>
    </ligand>
</feature>
<dbReference type="Pfam" id="PF03328">
    <property type="entry name" value="HpcH_HpaI"/>
    <property type="match status" value="1"/>
</dbReference>
<organism evidence="7 8">
    <name type="scientific">Hypsizygus marmoreus</name>
    <name type="common">White beech mushroom</name>
    <name type="synonym">Agaricus marmoreus</name>
    <dbReference type="NCBI Taxonomy" id="39966"/>
    <lineage>
        <taxon>Eukaryota</taxon>
        <taxon>Fungi</taxon>
        <taxon>Dikarya</taxon>
        <taxon>Basidiomycota</taxon>
        <taxon>Agaricomycotina</taxon>
        <taxon>Agaricomycetes</taxon>
        <taxon>Agaricomycetidae</taxon>
        <taxon>Agaricales</taxon>
        <taxon>Tricholomatineae</taxon>
        <taxon>Lyophyllaceae</taxon>
        <taxon>Hypsizygus</taxon>
    </lineage>
</organism>
<dbReference type="PIRSF" id="PIRSF015582">
    <property type="entry name" value="Cit_lyase_B"/>
    <property type="match status" value="1"/>
</dbReference>